<keyword evidence="3" id="KW-1185">Reference proteome</keyword>
<accession>A0A9D4VJM6</accession>
<evidence type="ECO:0000313" key="2">
    <source>
        <dbReference type="EMBL" id="KAI5384897.1"/>
    </source>
</evidence>
<gene>
    <name evidence="2" type="ORF">KIW84_071761</name>
</gene>
<organism evidence="2 3">
    <name type="scientific">Pisum sativum</name>
    <name type="common">Garden pea</name>
    <name type="synonym">Lathyrus oleraceus</name>
    <dbReference type="NCBI Taxonomy" id="3888"/>
    <lineage>
        <taxon>Eukaryota</taxon>
        <taxon>Viridiplantae</taxon>
        <taxon>Streptophyta</taxon>
        <taxon>Embryophyta</taxon>
        <taxon>Tracheophyta</taxon>
        <taxon>Spermatophyta</taxon>
        <taxon>Magnoliopsida</taxon>
        <taxon>eudicotyledons</taxon>
        <taxon>Gunneridae</taxon>
        <taxon>Pentapetalae</taxon>
        <taxon>rosids</taxon>
        <taxon>fabids</taxon>
        <taxon>Fabales</taxon>
        <taxon>Fabaceae</taxon>
        <taxon>Papilionoideae</taxon>
        <taxon>50 kb inversion clade</taxon>
        <taxon>NPAAA clade</taxon>
        <taxon>Hologalegina</taxon>
        <taxon>IRL clade</taxon>
        <taxon>Fabeae</taxon>
        <taxon>Lathyrus</taxon>
    </lineage>
</organism>
<feature type="compositionally biased region" description="Polar residues" evidence="1">
    <location>
        <begin position="231"/>
        <end position="240"/>
    </location>
</feature>
<proteinExistence type="predicted"/>
<feature type="region of interest" description="Disordered" evidence="1">
    <location>
        <begin position="59"/>
        <end position="81"/>
    </location>
</feature>
<dbReference type="EMBL" id="JAMSHJ010000007">
    <property type="protein sequence ID" value="KAI5384897.1"/>
    <property type="molecule type" value="Genomic_DNA"/>
</dbReference>
<sequence>MIFLETVFLSELFIPPSIKNVIEKLLSDETGTSKPLHETPIKVDAKSIYENFVHDVNKNMSDVASNDGNSSEDDLESRQDDGIDDIKYVVNNEEENHQIKQSVLGKVADEKSVGSSDEDEQEHNQEKGEGTHEDANKDIKDIAGVIKQDNVTTSKGVTSDVNDNVNKIMEVDKTIVDNVSPDVNDNDKVIVDIEEDNFVIKEIVPTQKTPQKSKRSAVKNVSVLKPKSKSNKSIATKKTIVSNKKKRSSKEKSEVVNENNKESAEKRKKVAVKKNNIVENKNMVVIRKKAHVHFEKHIFKDNVDDIMDDILEELDAKRIKRVVGGKKLPKNVPHIKLENISFHFEESVLKWKYVFH</sequence>
<name>A0A9D4VJM6_PEA</name>
<comment type="caution">
    <text evidence="2">The sequence shown here is derived from an EMBL/GenBank/DDBJ whole genome shotgun (WGS) entry which is preliminary data.</text>
</comment>
<reference evidence="2 3" key="1">
    <citation type="journal article" date="2022" name="Nat. Genet.">
        <title>Improved pea reference genome and pan-genome highlight genomic features and evolutionary characteristics.</title>
        <authorList>
            <person name="Yang T."/>
            <person name="Liu R."/>
            <person name="Luo Y."/>
            <person name="Hu S."/>
            <person name="Wang D."/>
            <person name="Wang C."/>
            <person name="Pandey M.K."/>
            <person name="Ge S."/>
            <person name="Xu Q."/>
            <person name="Li N."/>
            <person name="Li G."/>
            <person name="Huang Y."/>
            <person name="Saxena R.K."/>
            <person name="Ji Y."/>
            <person name="Li M."/>
            <person name="Yan X."/>
            <person name="He Y."/>
            <person name="Liu Y."/>
            <person name="Wang X."/>
            <person name="Xiang C."/>
            <person name="Varshney R.K."/>
            <person name="Ding H."/>
            <person name="Gao S."/>
            <person name="Zong X."/>
        </authorList>
    </citation>
    <scope>NUCLEOTIDE SEQUENCE [LARGE SCALE GENOMIC DNA]</scope>
    <source>
        <strain evidence="2 3">cv. Zhongwan 6</strain>
    </source>
</reference>
<evidence type="ECO:0000313" key="3">
    <source>
        <dbReference type="Proteomes" id="UP001058974"/>
    </source>
</evidence>
<dbReference type="AlphaFoldDB" id="A0A9D4VJM6"/>
<dbReference type="Gramene" id="Psat07G0176100-T1">
    <property type="protein sequence ID" value="KAI5384897.1"/>
    <property type="gene ID" value="KIW84_071761"/>
</dbReference>
<protein>
    <submittedName>
        <fullName evidence="2">Uncharacterized protein</fullName>
    </submittedName>
</protein>
<feature type="region of interest" description="Disordered" evidence="1">
    <location>
        <begin position="207"/>
        <end position="268"/>
    </location>
</feature>
<evidence type="ECO:0000256" key="1">
    <source>
        <dbReference type="SAM" id="MobiDB-lite"/>
    </source>
</evidence>
<feature type="compositionally biased region" description="Basic and acidic residues" evidence="1">
    <location>
        <begin position="250"/>
        <end position="265"/>
    </location>
</feature>
<feature type="region of interest" description="Disordered" evidence="1">
    <location>
        <begin position="98"/>
        <end position="137"/>
    </location>
</feature>
<feature type="compositionally biased region" description="Basic and acidic residues" evidence="1">
    <location>
        <begin position="122"/>
        <end position="137"/>
    </location>
</feature>
<dbReference type="Proteomes" id="UP001058974">
    <property type="component" value="Chromosome 7"/>
</dbReference>
<feature type="compositionally biased region" description="Polar residues" evidence="1">
    <location>
        <begin position="59"/>
        <end position="69"/>
    </location>
</feature>